<sequence length="122" mass="14389">MRVQLRQKEEARRSSLKERERLRKLERKRIVKRAWADTHRHSGQSEKKQKGEDDARERTQREVAANVTPERRRRSLRRTRAPFVSDFPSLCSVVFCHRFFSLYVTFSPVSLVASSVYPTATA</sequence>
<organism evidence="2 3">
    <name type="scientific">Toxoplasma gondii (strain ATCC 50853 / GT1)</name>
    <dbReference type="NCBI Taxonomy" id="507601"/>
    <lineage>
        <taxon>Eukaryota</taxon>
        <taxon>Sar</taxon>
        <taxon>Alveolata</taxon>
        <taxon>Apicomplexa</taxon>
        <taxon>Conoidasida</taxon>
        <taxon>Coccidia</taxon>
        <taxon>Eucoccidiorida</taxon>
        <taxon>Eimeriorina</taxon>
        <taxon>Sarcocystidae</taxon>
        <taxon>Toxoplasma</taxon>
    </lineage>
</organism>
<dbReference type="AlphaFoldDB" id="S7VYW0"/>
<dbReference type="Proteomes" id="UP000005641">
    <property type="component" value="Unassembled WGS sequence"/>
</dbReference>
<dbReference type="VEuPathDB" id="ToxoDB:TGGT1_409790"/>
<evidence type="ECO:0000256" key="1">
    <source>
        <dbReference type="SAM" id="MobiDB-lite"/>
    </source>
</evidence>
<dbReference type="EMBL" id="AAQM03000197">
    <property type="protein sequence ID" value="EPR60084.1"/>
    <property type="molecule type" value="Genomic_DNA"/>
</dbReference>
<feature type="region of interest" description="Disordered" evidence="1">
    <location>
        <begin position="33"/>
        <end position="75"/>
    </location>
</feature>
<evidence type="ECO:0000313" key="3">
    <source>
        <dbReference type="Proteomes" id="UP000005641"/>
    </source>
</evidence>
<keyword evidence="2" id="KW-0812">Transmembrane</keyword>
<evidence type="ECO:0000313" key="2">
    <source>
        <dbReference type="EMBL" id="EPR60084.1"/>
    </source>
</evidence>
<accession>S7VYW0</accession>
<gene>
    <name evidence="2" type="ORF">TGGT1_409790</name>
</gene>
<name>S7VYW0_TOXGG</name>
<protein>
    <submittedName>
        <fullName evidence="2">Putative transmembrane protein</fullName>
    </submittedName>
</protein>
<comment type="caution">
    <text evidence="2">The sequence shown here is derived from an EMBL/GenBank/DDBJ whole genome shotgun (WGS) entry which is preliminary data.</text>
</comment>
<feature type="compositionally biased region" description="Basic and acidic residues" evidence="1">
    <location>
        <begin position="34"/>
        <end position="61"/>
    </location>
</feature>
<proteinExistence type="predicted"/>
<reference evidence="2 3" key="2">
    <citation type="submission" date="2013-05" db="EMBL/GenBank/DDBJ databases">
        <authorList>
            <person name="Sibley D."/>
            <person name="Venepally P."/>
            <person name="Karamycheva S."/>
            <person name="Hadjithomas M."/>
            <person name="Khan A."/>
            <person name="Brunk B."/>
            <person name="Roos D."/>
            <person name="Caler E."/>
            <person name="Lorenzi H."/>
        </authorList>
    </citation>
    <scope>NUCLEOTIDE SEQUENCE [LARGE SCALE GENOMIC DNA]</scope>
    <source>
        <strain evidence="2 3">GT1</strain>
    </source>
</reference>
<reference evidence="2 3" key="1">
    <citation type="submission" date="2006-05" db="EMBL/GenBank/DDBJ databases">
        <authorList>
            <person name="Paulsen I."/>
        </authorList>
    </citation>
    <scope>NUCLEOTIDE SEQUENCE [LARGE SCALE GENOMIC DNA]</scope>
    <source>
        <strain evidence="2 3">GT1</strain>
    </source>
</reference>
<keyword evidence="2" id="KW-0472">Membrane</keyword>